<organism evidence="7 8">
    <name type="scientific">Nocardioides panzhihuensis</name>
    <dbReference type="NCBI Taxonomy" id="860243"/>
    <lineage>
        <taxon>Bacteria</taxon>
        <taxon>Bacillati</taxon>
        <taxon>Actinomycetota</taxon>
        <taxon>Actinomycetes</taxon>
        <taxon>Propionibacteriales</taxon>
        <taxon>Nocardioidaceae</taxon>
        <taxon>Nocardioides</taxon>
    </lineage>
</organism>
<keyword evidence="3" id="KW-0547">Nucleotide-binding</keyword>
<evidence type="ECO:0000256" key="4">
    <source>
        <dbReference type="ARBA" id="ARBA00022840"/>
    </source>
</evidence>
<dbReference type="InterPro" id="IPR027417">
    <property type="entry name" value="P-loop_NTPase"/>
</dbReference>
<dbReference type="RefSeq" id="WP_179657384.1">
    <property type="nucleotide sequence ID" value="NZ_JACBZR010000001.1"/>
</dbReference>
<dbReference type="PANTHER" id="PTHR43820">
    <property type="entry name" value="HIGH-AFFINITY BRANCHED-CHAIN AMINO ACID TRANSPORT ATP-BINDING PROTEIN LIVF"/>
    <property type="match status" value="1"/>
</dbReference>
<keyword evidence="5" id="KW-0029">Amino-acid transport</keyword>
<dbReference type="GO" id="GO:0016887">
    <property type="term" value="F:ATP hydrolysis activity"/>
    <property type="evidence" value="ECO:0007669"/>
    <property type="project" value="InterPro"/>
</dbReference>
<dbReference type="EMBL" id="JACBZR010000001">
    <property type="protein sequence ID" value="NYI76774.1"/>
    <property type="molecule type" value="Genomic_DNA"/>
</dbReference>
<evidence type="ECO:0000259" key="6">
    <source>
        <dbReference type="PROSITE" id="PS50893"/>
    </source>
</evidence>
<dbReference type="SUPFAM" id="SSF52540">
    <property type="entry name" value="P-loop containing nucleoside triphosphate hydrolases"/>
    <property type="match status" value="1"/>
</dbReference>
<comment type="similarity">
    <text evidence="1">Belongs to the ABC transporter superfamily.</text>
</comment>
<dbReference type="GO" id="GO:0005524">
    <property type="term" value="F:ATP binding"/>
    <property type="evidence" value="ECO:0007669"/>
    <property type="project" value="UniProtKB-KW"/>
</dbReference>
<dbReference type="PANTHER" id="PTHR43820:SF4">
    <property type="entry name" value="HIGH-AFFINITY BRANCHED-CHAIN AMINO ACID TRANSPORT ATP-BINDING PROTEIN LIVF"/>
    <property type="match status" value="1"/>
</dbReference>
<keyword evidence="2" id="KW-0813">Transport</keyword>
<dbReference type="GO" id="GO:0015807">
    <property type="term" value="P:L-amino acid transport"/>
    <property type="evidence" value="ECO:0007669"/>
    <property type="project" value="TreeGrafter"/>
</dbReference>
<dbReference type="PROSITE" id="PS50893">
    <property type="entry name" value="ABC_TRANSPORTER_2"/>
    <property type="match status" value="1"/>
</dbReference>
<dbReference type="InterPro" id="IPR003439">
    <property type="entry name" value="ABC_transporter-like_ATP-bd"/>
</dbReference>
<proteinExistence type="inferred from homology"/>
<dbReference type="InterPro" id="IPR052156">
    <property type="entry name" value="BCAA_Transport_ATP-bd_LivF"/>
</dbReference>
<dbReference type="Gene3D" id="3.40.50.300">
    <property type="entry name" value="P-loop containing nucleotide triphosphate hydrolases"/>
    <property type="match status" value="1"/>
</dbReference>
<name>A0A7Z0IR96_9ACTN</name>
<evidence type="ECO:0000313" key="8">
    <source>
        <dbReference type="Proteomes" id="UP000564496"/>
    </source>
</evidence>
<dbReference type="CDD" id="cd03224">
    <property type="entry name" value="ABC_TM1139_LivF_branched"/>
    <property type="match status" value="1"/>
</dbReference>
<dbReference type="GO" id="GO:0015658">
    <property type="term" value="F:branched-chain amino acid transmembrane transporter activity"/>
    <property type="evidence" value="ECO:0007669"/>
    <property type="project" value="TreeGrafter"/>
</dbReference>
<keyword evidence="8" id="KW-1185">Reference proteome</keyword>
<evidence type="ECO:0000256" key="2">
    <source>
        <dbReference type="ARBA" id="ARBA00022448"/>
    </source>
</evidence>
<reference evidence="7 8" key="1">
    <citation type="submission" date="2020-07" db="EMBL/GenBank/DDBJ databases">
        <title>Sequencing the genomes of 1000 actinobacteria strains.</title>
        <authorList>
            <person name="Klenk H.-P."/>
        </authorList>
    </citation>
    <scope>NUCLEOTIDE SEQUENCE [LARGE SCALE GENOMIC DNA]</scope>
    <source>
        <strain evidence="7 8">DSM 26487</strain>
    </source>
</reference>
<evidence type="ECO:0000256" key="1">
    <source>
        <dbReference type="ARBA" id="ARBA00005417"/>
    </source>
</evidence>
<gene>
    <name evidence="7" type="ORF">BJ988_001422</name>
</gene>
<comment type="caution">
    <text evidence="7">The sequence shown here is derived from an EMBL/GenBank/DDBJ whole genome shotgun (WGS) entry which is preliminary data.</text>
</comment>
<dbReference type="Proteomes" id="UP000564496">
    <property type="component" value="Unassembled WGS sequence"/>
</dbReference>
<dbReference type="Pfam" id="PF00005">
    <property type="entry name" value="ABC_tran"/>
    <property type="match status" value="1"/>
</dbReference>
<protein>
    <submittedName>
        <fullName evidence="7">Branched-chain amino acid transport system ATP-binding protein</fullName>
    </submittedName>
</protein>
<keyword evidence="4 7" id="KW-0067">ATP-binding</keyword>
<sequence length="239" mass="25152">MSLVVDDVSSGYGRATVVASIGLKLEPGRISAVVGSNGAGKSTLARTICGLLATRSGSITLEDRSVQKLSAAQRARAGIIMVPEGRRLFGGLTVAENVRLGAFAARGRRKASMRQVETLLDAFPVLRERWSQRAGQLSGGEQQMVALTRAVASAPKYLLLDEPSLGLSPKLTQEVFRLIQLIAAETGAGVLLIEQMADDALSLAQDGHVLEQGRITVSGAAGELRSSQDVRAAYLGTIL</sequence>
<dbReference type="SMART" id="SM00382">
    <property type="entry name" value="AAA"/>
    <property type="match status" value="1"/>
</dbReference>
<evidence type="ECO:0000256" key="5">
    <source>
        <dbReference type="ARBA" id="ARBA00022970"/>
    </source>
</evidence>
<dbReference type="InterPro" id="IPR003593">
    <property type="entry name" value="AAA+_ATPase"/>
</dbReference>
<accession>A0A7Z0IR96</accession>
<evidence type="ECO:0000313" key="7">
    <source>
        <dbReference type="EMBL" id="NYI76774.1"/>
    </source>
</evidence>
<feature type="domain" description="ABC transporter" evidence="6">
    <location>
        <begin position="3"/>
        <end position="237"/>
    </location>
</feature>
<dbReference type="AlphaFoldDB" id="A0A7Z0IR96"/>
<evidence type="ECO:0000256" key="3">
    <source>
        <dbReference type="ARBA" id="ARBA00022741"/>
    </source>
</evidence>